<feature type="compositionally biased region" description="Basic and acidic residues" evidence="1">
    <location>
        <begin position="821"/>
        <end position="838"/>
    </location>
</feature>
<evidence type="ECO:0000256" key="1">
    <source>
        <dbReference type="SAM" id="MobiDB-lite"/>
    </source>
</evidence>
<proteinExistence type="predicted"/>
<comment type="caution">
    <text evidence="4">The sequence shown here is derived from an EMBL/GenBank/DDBJ whole genome shotgun (WGS) entry which is preliminary data.</text>
</comment>
<feature type="compositionally biased region" description="Acidic residues" evidence="1">
    <location>
        <begin position="860"/>
        <end position="922"/>
    </location>
</feature>
<gene>
    <name evidence="4" type="ORF">CDD81_7396</name>
</gene>
<keyword evidence="5" id="KW-1185">Reference proteome</keyword>
<dbReference type="EMBL" id="NJET01000008">
    <property type="protein sequence ID" value="PHH66341.1"/>
    <property type="molecule type" value="Genomic_DNA"/>
</dbReference>
<dbReference type="InterPro" id="IPR048400">
    <property type="entry name" value="SLS1_N"/>
</dbReference>
<feature type="region of interest" description="Disordered" evidence="1">
    <location>
        <begin position="1"/>
        <end position="22"/>
    </location>
</feature>
<protein>
    <submittedName>
        <fullName evidence="4">Uncharacterized protein</fullName>
    </submittedName>
</protein>
<organism evidence="4 5">
    <name type="scientific">Ophiocordyceps australis</name>
    <dbReference type="NCBI Taxonomy" id="1399860"/>
    <lineage>
        <taxon>Eukaryota</taxon>
        <taxon>Fungi</taxon>
        <taxon>Dikarya</taxon>
        <taxon>Ascomycota</taxon>
        <taxon>Pezizomycotina</taxon>
        <taxon>Sordariomycetes</taxon>
        <taxon>Hypocreomycetidae</taxon>
        <taxon>Hypocreales</taxon>
        <taxon>Ophiocordycipitaceae</taxon>
        <taxon>Ophiocordyceps</taxon>
    </lineage>
</organism>
<name>A0A2C5YHG4_9HYPO</name>
<feature type="domain" description="SLS1 C-terminal" evidence="3">
    <location>
        <begin position="440"/>
        <end position="752"/>
    </location>
</feature>
<evidence type="ECO:0000313" key="4">
    <source>
        <dbReference type="EMBL" id="PHH66341.1"/>
    </source>
</evidence>
<accession>A0A2C5YHG4</accession>
<reference evidence="4 5" key="1">
    <citation type="submission" date="2017-06" db="EMBL/GenBank/DDBJ databases">
        <title>Ant-infecting Ophiocordyceps genomes reveal a high diversity of potential behavioral manipulation genes and a possible major role for enterotoxins.</title>
        <authorList>
            <person name="De Bekker C."/>
            <person name="Evans H.C."/>
            <person name="Brachmann A."/>
            <person name="Hughes D.P."/>
        </authorList>
    </citation>
    <scope>NUCLEOTIDE SEQUENCE [LARGE SCALE GENOMIC DNA]</scope>
    <source>
        <strain evidence="4 5">Map64</strain>
    </source>
</reference>
<feature type="domain" description="SLS1 N-terminal" evidence="2">
    <location>
        <begin position="154"/>
        <end position="249"/>
    </location>
</feature>
<dbReference type="InterPro" id="IPR048401">
    <property type="entry name" value="SLS1_C"/>
</dbReference>
<dbReference type="AlphaFoldDB" id="A0A2C5YHG4"/>
<dbReference type="Proteomes" id="UP000226192">
    <property type="component" value="Unassembled WGS sequence"/>
</dbReference>
<dbReference type="Pfam" id="PF20776">
    <property type="entry name" value="SLS1_N"/>
    <property type="match status" value="1"/>
</dbReference>
<evidence type="ECO:0000259" key="3">
    <source>
        <dbReference type="Pfam" id="PF20778"/>
    </source>
</evidence>
<evidence type="ECO:0000313" key="5">
    <source>
        <dbReference type="Proteomes" id="UP000226192"/>
    </source>
</evidence>
<feature type="region of interest" description="Disordered" evidence="1">
    <location>
        <begin position="821"/>
        <end position="922"/>
    </location>
</feature>
<evidence type="ECO:0000259" key="2">
    <source>
        <dbReference type="Pfam" id="PF20776"/>
    </source>
</evidence>
<dbReference type="OrthoDB" id="5392646at2759"/>
<dbReference type="Pfam" id="PF20778">
    <property type="entry name" value="SLS1_C"/>
    <property type="match status" value="1"/>
</dbReference>
<sequence>MGSDPASVDGVPRRKKKNRRPDIAQLKRAWESKVWNDISNIKQDYPPIDLPPDAVDLEQLCTFDSDIKDMASQHEDPENLSCVWPFRDDIIQQRQLASQTLGQRFEALVVTNPNKPRGDRKTLPNIKEYVSSLNVPLHWKDAMRERPGIKAEYNREVFQNIEELRPRHTNVLSKLETEKLVATLMHSFVNEQLTCYIREKVARTRPKVPYKWIVKETSWKSIEPLFWGHITPKQQLALIVVRRSWRIEVLEHVEKLGIAHLWLRPETFRQITCPPNPLIEAIRTEYLDEAMKESITQDARESHLEFHCRKTTLLTILEQLDILINSITVVELSVAHVDKDELDKPFLKELKQITKAAVKYSAGAKTLEVRYYDCQKRKVGRIQRPGAQTGPKLETPADVVLRLVTQPNIKPEINRVQILGPDAHAVATQCHWIEHRRHRQTMSWNERPWRWLRFVQSVPKQVLPETRNIDMPRQVYLSDQIPEASNKNAGLVNNITATFGYALHQRIHGSTAHMARKPRAFFPVVPHPAALTSICPEENSILESEFLNFNFAPDPIKGAAYFTSAPQVRLRVPISPDTNLSQGIPKTALLHAVVPWYVHDILLPGSSVDVRMVQERLFVLDTQVQLPLREFLAASKIDLVSSHFKTPARVRILLPKSIASYAKSPRNAMKKFNESLSSNRPTTAVPYIFLGIDIQRVVEFNWRHHLVRYSSVTADSHKGERRELSLISTDFSKLGEKGGRAVAADFLQAAQDIATGEQFPWHQSHKLMNKPSTDQLAVLTHGIEAGAEPMLHETQDSQMENINDMGQLRADQFVDEREAIQHEQHPQDDQGTKGDRGLRNGGQGKDYQEGDQELEKYQDGEEEERGEEGEEAGEEDEDEEDEDEEEEEEEDEEEDEEDDDDDDDNDGDGDEEDEELDDIEKD</sequence>
<dbReference type="STRING" id="1399860.A0A2C5YHG4"/>